<evidence type="ECO:0000313" key="2">
    <source>
        <dbReference type="Proteomes" id="UP001157502"/>
    </source>
</evidence>
<keyword evidence="2" id="KW-1185">Reference proteome</keyword>
<proteinExistence type="predicted"/>
<name>A0ACC2F346_DALPE</name>
<protein>
    <submittedName>
        <fullName evidence="1">Uncharacterized protein</fullName>
    </submittedName>
</protein>
<accession>A0ACC2F346</accession>
<dbReference type="Proteomes" id="UP001157502">
    <property type="component" value="Chromosome 35"/>
</dbReference>
<gene>
    <name evidence="1" type="ORF">DPEC_G00344030</name>
</gene>
<reference evidence="1" key="1">
    <citation type="submission" date="2021-05" db="EMBL/GenBank/DDBJ databases">
        <authorList>
            <person name="Pan Q."/>
            <person name="Jouanno E."/>
            <person name="Zahm M."/>
            <person name="Klopp C."/>
            <person name="Cabau C."/>
            <person name="Louis A."/>
            <person name="Berthelot C."/>
            <person name="Parey E."/>
            <person name="Roest Crollius H."/>
            <person name="Montfort J."/>
            <person name="Robinson-Rechavi M."/>
            <person name="Bouchez O."/>
            <person name="Lampietro C."/>
            <person name="Lopez Roques C."/>
            <person name="Donnadieu C."/>
            <person name="Postlethwait J."/>
            <person name="Bobe J."/>
            <person name="Dillon D."/>
            <person name="Chandos A."/>
            <person name="von Hippel F."/>
            <person name="Guiguen Y."/>
        </authorList>
    </citation>
    <scope>NUCLEOTIDE SEQUENCE</scope>
    <source>
        <strain evidence="1">YG-Jan2019</strain>
    </source>
</reference>
<comment type="caution">
    <text evidence="1">The sequence shown here is derived from an EMBL/GenBank/DDBJ whole genome shotgun (WGS) entry which is preliminary data.</text>
</comment>
<organism evidence="1 2">
    <name type="scientific">Dallia pectoralis</name>
    <name type="common">Alaska blackfish</name>
    <dbReference type="NCBI Taxonomy" id="75939"/>
    <lineage>
        <taxon>Eukaryota</taxon>
        <taxon>Metazoa</taxon>
        <taxon>Chordata</taxon>
        <taxon>Craniata</taxon>
        <taxon>Vertebrata</taxon>
        <taxon>Euteleostomi</taxon>
        <taxon>Actinopterygii</taxon>
        <taxon>Neopterygii</taxon>
        <taxon>Teleostei</taxon>
        <taxon>Protacanthopterygii</taxon>
        <taxon>Esociformes</taxon>
        <taxon>Umbridae</taxon>
        <taxon>Dallia</taxon>
    </lineage>
</organism>
<sequence length="186" mass="21174">MFLTDVVDDRIVDLGAAVFRGYVIQRLSRDDPQRRLSPEDLGGDSNELEDDQIKDVVNQLLIISDNMNRNTELKHLVSSVQANCAQDVFFSVARDFLAEDINGGRVVALLDLTYRLIYLALTQNHFEVIMEVTSCFLQFIREHVCPWIRQQGGWEAVFSCVSHWRTVSIAVAVTFIAVGVCWRYSC</sequence>
<evidence type="ECO:0000313" key="1">
    <source>
        <dbReference type="EMBL" id="KAJ7985781.1"/>
    </source>
</evidence>
<dbReference type="EMBL" id="CM055762">
    <property type="protein sequence ID" value="KAJ7985781.1"/>
    <property type="molecule type" value="Genomic_DNA"/>
</dbReference>